<dbReference type="Proteomes" id="UP000442535">
    <property type="component" value="Unassembled WGS sequence"/>
</dbReference>
<evidence type="ECO:0000313" key="4">
    <source>
        <dbReference type="Proteomes" id="UP000442535"/>
    </source>
</evidence>
<dbReference type="AlphaFoldDB" id="A0A7K0K0H4"/>
<evidence type="ECO:0000259" key="2">
    <source>
        <dbReference type="Pfam" id="PF17289"/>
    </source>
</evidence>
<name>A0A7K0K0H4_9ACTO</name>
<evidence type="ECO:0000313" key="3">
    <source>
        <dbReference type="EMBL" id="MST48919.1"/>
    </source>
</evidence>
<dbReference type="Pfam" id="PF17289">
    <property type="entry name" value="Terminase_6C"/>
    <property type="match status" value="1"/>
</dbReference>
<dbReference type="RefSeq" id="WP_154543082.1">
    <property type="nucleotide sequence ID" value="NZ_VUMY01000002.1"/>
</dbReference>
<organism evidence="3 4">
    <name type="scientific">Mobiluncus porci</name>
    <dbReference type="NCBI Taxonomy" id="2652278"/>
    <lineage>
        <taxon>Bacteria</taxon>
        <taxon>Bacillati</taxon>
        <taxon>Actinomycetota</taxon>
        <taxon>Actinomycetes</taxon>
        <taxon>Actinomycetales</taxon>
        <taxon>Actinomycetaceae</taxon>
        <taxon>Mobiluncus</taxon>
    </lineage>
</organism>
<dbReference type="Gene3D" id="3.40.50.300">
    <property type="entry name" value="P-loop containing nucleotide triphosphate hydrolases"/>
    <property type="match status" value="1"/>
</dbReference>
<accession>A0A7K0K0H4</accession>
<keyword evidence="4" id="KW-1185">Reference proteome</keyword>
<dbReference type="InterPro" id="IPR027417">
    <property type="entry name" value="P-loop_NTPase"/>
</dbReference>
<sequence>MDKDFMARLSALRALIRRDKAVWYCDKENCDGRPHDGYPYPHARATQHPPAEAWHEWVLLTGRGWGKTRTAAELVKEWAKTPNQQICVMGKKESLVRSICFEHKTSGLLKVIPQEYQAKYNASGGSGRFFLRLTNGSTIYGFSAEKPDNLRGFAFDKAWFDEYAAWNKTTAQDAFDQVWFAMRESPSPQMVISTTPKPVKHIRDLVAKAGVFLTRGHTKDNAPNLSEIALEKLYRDYGGTRLGAQELSGEILEDTEGALWTNLIFETPGFRVDTLPPLSDVVVAVDPAVNSTEGADFTAITVAGIAIGVPGFPELPQGYVIDSVQDHWRPVEAMTTAASLARRYGASRVVLEANNGGEYLSTVLRMVAPDIRIQTVHAVKDKRGRAMPVATLYEQGRIHHYGDGAKFEELESQMLTYTGEGREKSPDLLDSMVWALTALFLEGGGHEAVFNRRLAGRV</sequence>
<dbReference type="Pfam" id="PF03237">
    <property type="entry name" value="Terminase_6N"/>
    <property type="match status" value="1"/>
</dbReference>
<protein>
    <submittedName>
        <fullName evidence="3">DNA-packaging protein</fullName>
    </submittedName>
</protein>
<dbReference type="InterPro" id="IPR035421">
    <property type="entry name" value="Terminase_6C"/>
</dbReference>
<comment type="caution">
    <text evidence="3">The sequence shown here is derived from an EMBL/GenBank/DDBJ whole genome shotgun (WGS) entry which is preliminary data.</text>
</comment>
<evidence type="ECO:0000256" key="1">
    <source>
        <dbReference type="ARBA" id="ARBA00022612"/>
    </source>
</evidence>
<reference evidence="3 4" key="1">
    <citation type="submission" date="2019-08" db="EMBL/GenBank/DDBJ databases">
        <title>In-depth cultivation of the pig gut microbiome towards novel bacterial diversity and tailored functional studies.</title>
        <authorList>
            <person name="Wylensek D."/>
            <person name="Hitch T.C.A."/>
            <person name="Clavel T."/>
        </authorList>
    </citation>
    <scope>NUCLEOTIDE SEQUENCE [LARGE SCALE GENOMIC DNA]</scope>
    <source>
        <strain evidence="3 4">RF-GAM-744-WT-7</strain>
    </source>
</reference>
<keyword evidence="1" id="KW-1188">Viral release from host cell</keyword>
<feature type="domain" description="Terminase large subunit gp17-like C-terminal" evidence="2">
    <location>
        <begin position="284"/>
        <end position="437"/>
    </location>
</feature>
<dbReference type="Gene3D" id="3.30.420.240">
    <property type="match status" value="1"/>
</dbReference>
<proteinExistence type="predicted"/>
<gene>
    <name evidence="3" type="ORF">FYJ63_01390</name>
</gene>
<dbReference type="EMBL" id="VUMY01000002">
    <property type="protein sequence ID" value="MST48919.1"/>
    <property type="molecule type" value="Genomic_DNA"/>
</dbReference>